<dbReference type="SUPFAM" id="SSF55821">
    <property type="entry name" value="YrdC/RibB"/>
    <property type="match status" value="1"/>
</dbReference>
<keyword evidence="18" id="KW-1185">Reference proteome</keyword>
<dbReference type="OrthoDB" id="9814580at2"/>
<dbReference type="NCBIfam" id="TIGR00057">
    <property type="entry name" value="L-threonylcarbamoyladenylate synthase"/>
    <property type="match status" value="1"/>
</dbReference>
<keyword evidence="5 13" id="KW-0963">Cytoplasm</keyword>
<dbReference type="InterPro" id="IPR010923">
    <property type="entry name" value="T(6)A37_SUA5"/>
</dbReference>
<feature type="binding site" evidence="14">
    <location>
        <position position="122"/>
    </location>
    <ligand>
        <name>L-threonine</name>
        <dbReference type="ChEBI" id="CHEBI:57926"/>
    </ligand>
</feature>
<dbReference type="AlphaFoldDB" id="A0A1W6CX95"/>
<dbReference type="RefSeq" id="WP_085377596.1">
    <property type="nucleotide sequence ID" value="NZ_CP020612.1"/>
</dbReference>
<dbReference type="InterPro" id="IPR050156">
    <property type="entry name" value="TC-AMP_synthase_SUA5"/>
</dbReference>
<dbReference type="GO" id="GO:0003725">
    <property type="term" value="F:double-stranded RNA binding"/>
    <property type="evidence" value="ECO:0007669"/>
    <property type="project" value="UniProtKB-UniRule"/>
</dbReference>
<dbReference type="EC" id="2.7.7.87" evidence="3 13"/>
<dbReference type="InterPro" id="IPR006070">
    <property type="entry name" value="Sua5-like_dom"/>
</dbReference>
<sequence>MTHVPTLTLRPDPEGIAHAAALLSGGQVVALPTETVYGLAADARNALAVARVYEAKGRPAFNPLIVHLPDAAAAAGIGVIEGEAARLADAFWPGPLTLVVTLRPEAGIASLVTAGLDSVGLRVPAHPLARAVMQAAGVPLAMPSANASGRISPTRAADVLDAAGGLDGRIAAVLDGGACAVGLESTIIGWREGRATLLRPGGIRAEAVETVLDRRLARPESAGLPDSPGQLASHYAPAAALRLEARDAGPDETLIGFGPGAARFNLSPSCDLAEAAARLFETLRAADRLGRPIAVAPVPRHGLGLAINDRLSRAAAPRPVNPARNPASPGPAAAPRGGALDSAARSS</sequence>
<name>A0A1W6CX95_9RHOB</name>
<evidence type="ECO:0000313" key="18">
    <source>
        <dbReference type="Proteomes" id="UP000193017"/>
    </source>
</evidence>
<evidence type="ECO:0000256" key="4">
    <source>
        <dbReference type="ARBA" id="ARBA00015492"/>
    </source>
</evidence>
<evidence type="ECO:0000256" key="14">
    <source>
        <dbReference type="PIRSR" id="PIRSR004930-1"/>
    </source>
</evidence>
<feature type="binding site" evidence="14">
    <location>
        <position position="67"/>
    </location>
    <ligand>
        <name>L-threonine</name>
        <dbReference type="ChEBI" id="CHEBI:57926"/>
    </ligand>
</feature>
<dbReference type="GO" id="GO:0000049">
    <property type="term" value="F:tRNA binding"/>
    <property type="evidence" value="ECO:0007669"/>
    <property type="project" value="TreeGrafter"/>
</dbReference>
<feature type="binding site" evidence="14">
    <location>
        <position position="199"/>
    </location>
    <ligand>
        <name>ATP</name>
        <dbReference type="ChEBI" id="CHEBI:30616"/>
    </ligand>
</feature>
<feature type="binding site" evidence="14">
    <location>
        <position position="35"/>
    </location>
    <ligand>
        <name>L-threonine</name>
        <dbReference type="ChEBI" id="CHEBI:57926"/>
    </ligand>
</feature>
<dbReference type="InterPro" id="IPR017945">
    <property type="entry name" value="DHBP_synth_RibB-like_a/b_dom"/>
</dbReference>
<evidence type="ECO:0000256" key="1">
    <source>
        <dbReference type="ARBA" id="ARBA00004496"/>
    </source>
</evidence>
<feature type="compositionally biased region" description="Low complexity" evidence="15">
    <location>
        <begin position="314"/>
        <end position="339"/>
    </location>
</feature>
<evidence type="ECO:0000259" key="16">
    <source>
        <dbReference type="PROSITE" id="PS51163"/>
    </source>
</evidence>
<reference evidence="17 18" key="1">
    <citation type="submission" date="2017-03" db="EMBL/GenBank/DDBJ databases">
        <title>Genome sequence of Paracoccus contaminans isolated from a water microcosm.</title>
        <authorList>
            <person name="Aurass P."/>
            <person name="Karste S."/>
            <person name="Trost E."/>
            <person name="Glaeser S.P."/>
            <person name="Kaempfer P."/>
            <person name="Flieger A."/>
        </authorList>
    </citation>
    <scope>NUCLEOTIDE SEQUENCE [LARGE SCALE GENOMIC DNA]</scope>
    <source>
        <strain evidence="18">RKI 16-01929T\LMG 29738T\CCM 8701T\CIP 111112T</strain>
    </source>
</reference>
<comment type="similarity">
    <text evidence="2 13">Belongs to the SUA5 family.</text>
</comment>
<dbReference type="KEGG" id="pcon:B0A89_07390"/>
<dbReference type="GO" id="GO:0005737">
    <property type="term" value="C:cytoplasm"/>
    <property type="evidence" value="ECO:0007669"/>
    <property type="project" value="UniProtKB-SubCell"/>
</dbReference>
<evidence type="ECO:0000256" key="12">
    <source>
        <dbReference type="ARBA" id="ARBA00048366"/>
    </source>
</evidence>
<gene>
    <name evidence="17" type="ORF">B0A89_07390</name>
</gene>
<evidence type="ECO:0000256" key="3">
    <source>
        <dbReference type="ARBA" id="ARBA00012584"/>
    </source>
</evidence>
<evidence type="ECO:0000256" key="5">
    <source>
        <dbReference type="ARBA" id="ARBA00022490"/>
    </source>
</evidence>
<comment type="subcellular location">
    <subcellularLocation>
        <location evidence="1 13">Cytoplasm</location>
    </subcellularLocation>
</comment>
<dbReference type="Gene3D" id="3.40.50.11030">
    <property type="entry name" value="Threonylcarbamoyl-AMP synthase, C-terminal domain"/>
    <property type="match status" value="1"/>
</dbReference>
<dbReference type="PIRSF" id="PIRSF004930">
    <property type="entry name" value="Tln_factor_SUA5"/>
    <property type="match status" value="1"/>
</dbReference>
<dbReference type="Pfam" id="PF01300">
    <property type="entry name" value="Sua5_yciO_yrdC"/>
    <property type="match status" value="1"/>
</dbReference>
<feature type="domain" description="YrdC-like" evidence="16">
    <location>
        <begin position="13"/>
        <end position="203"/>
    </location>
</feature>
<accession>A0A1W6CX95</accession>
<evidence type="ECO:0000256" key="11">
    <source>
        <dbReference type="ARBA" id="ARBA00029774"/>
    </source>
</evidence>
<organism evidence="17 18">
    <name type="scientific">Paracoccus contaminans</name>
    <dbReference type="NCBI Taxonomy" id="1945662"/>
    <lineage>
        <taxon>Bacteria</taxon>
        <taxon>Pseudomonadati</taxon>
        <taxon>Pseudomonadota</taxon>
        <taxon>Alphaproteobacteria</taxon>
        <taxon>Rhodobacterales</taxon>
        <taxon>Paracoccaceae</taxon>
        <taxon>Paracoccus</taxon>
    </lineage>
</organism>
<evidence type="ECO:0000256" key="7">
    <source>
        <dbReference type="ARBA" id="ARBA00022694"/>
    </source>
</evidence>
<dbReference type="GO" id="GO:0006450">
    <property type="term" value="P:regulation of translational fidelity"/>
    <property type="evidence" value="ECO:0007669"/>
    <property type="project" value="TreeGrafter"/>
</dbReference>
<evidence type="ECO:0000256" key="9">
    <source>
        <dbReference type="ARBA" id="ARBA00022741"/>
    </source>
</evidence>
<dbReference type="PANTHER" id="PTHR17490:SF16">
    <property type="entry name" value="THREONYLCARBAMOYL-AMP SYNTHASE"/>
    <property type="match status" value="1"/>
</dbReference>
<feature type="binding site" evidence="14">
    <location>
        <position position="58"/>
    </location>
    <ligand>
        <name>ATP</name>
        <dbReference type="ChEBI" id="CHEBI:30616"/>
    </ligand>
</feature>
<dbReference type="EMBL" id="CP020612">
    <property type="protein sequence ID" value="ARJ69476.1"/>
    <property type="molecule type" value="Genomic_DNA"/>
</dbReference>
<keyword evidence="6 13" id="KW-0808">Transferase</keyword>
<evidence type="ECO:0000256" key="15">
    <source>
        <dbReference type="SAM" id="MobiDB-lite"/>
    </source>
</evidence>
<dbReference type="GO" id="GO:0061710">
    <property type="term" value="F:L-threonylcarbamoyladenylate synthase"/>
    <property type="evidence" value="ECO:0007669"/>
    <property type="project" value="UniProtKB-EC"/>
</dbReference>
<feature type="binding site" evidence="14">
    <location>
        <position position="144"/>
    </location>
    <ligand>
        <name>ATP</name>
        <dbReference type="ChEBI" id="CHEBI:30616"/>
    </ligand>
</feature>
<feature type="binding site" evidence="14">
    <location>
        <position position="185"/>
    </location>
    <ligand>
        <name>L-threonine</name>
        <dbReference type="ChEBI" id="CHEBI:57926"/>
    </ligand>
</feature>
<protein>
    <recommendedName>
        <fullName evidence="4 13">Threonylcarbamoyl-AMP synthase</fullName>
        <shortName evidence="13">TC-AMP synthase</shortName>
        <ecNumber evidence="3 13">2.7.7.87</ecNumber>
    </recommendedName>
    <alternativeName>
        <fullName evidence="11 13">L-threonylcarbamoyladenylate synthase</fullName>
    </alternativeName>
</protein>
<dbReference type="Gene3D" id="3.90.870.10">
    <property type="entry name" value="DHBP synthase"/>
    <property type="match status" value="1"/>
</dbReference>
<evidence type="ECO:0000256" key="10">
    <source>
        <dbReference type="ARBA" id="ARBA00022840"/>
    </source>
</evidence>
<dbReference type="GO" id="GO:0008033">
    <property type="term" value="P:tRNA processing"/>
    <property type="evidence" value="ECO:0007669"/>
    <property type="project" value="UniProtKB-KW"/>
</dbReference>
<keyword evidence="8 13" id="KW-0548">Nucleotidyltransferase</keyword>
<dbReference type="GO" id="GO:0005524">
    <property type="term" value="F:ATP binding"/>
    <property type="evidence" value="ECO:0007669"/>
    <property type="project" value="UniProtKB-UniRule"/>
</dbReference>
<dbReference type="STRING" id="1945662.B0A89_07390"/>
<feature type="binding site" evidence="14">
    <location>
        <position position="152"/>
    </location>
    <ligand>
        <name>ATP</name>
        <dbReference type="ChEBI" id="CHEBI:30616"/>
    </ligand>
</feature>
<comment type="catalytic activity">
    <reaction evidence="12 13">
        <text>L-threonine + hydrogencarbonate + ATP = L-threonylcarbamoyladenylate + diphosphate + H2O</text>
        <dbReference type="Rhea" id="RHEA:36407"/>
        <dbReference type="ChEBI" id="CHEBI:15377"/>
        <dbReference type="ChEBI" id="CHEBI:17544"/>
        <dbReference type="ChEBI" id="CHEBI:30616"/>
        <dbReference type="ChEBI" id="CHEBI:33019"/>
        <dbReference type="ChEBI" id="CHEBI:57926"/>
        <dbReference type="ChEBI" id="CHEBI:73682"/>
        <dbReference type="EC" id="2.7.7.87"/>
    </reaction>
</comment>
<evidence type="ECO:0000256" key="6">
    <source>
        <dbReference type="ARBA" id="ARBA00022679"/>
    </source>
</evidence>
<dbReference type="InterPro" id="IPR038385">
    <property type="entry name" value="Sua5/YwlC_C"/>
</dbReference>
<keyword evidence="7 13" id="KW-0819">tRNA processing</keyword>
<proteinExistence type="inferred from homology"/>
<dbReference type="Proteomes" id="UP000193017">
    <property type="component" value="Chromosome"/>
</dbReference>
<feature type="binding site" evidence="14">
    <location>
        <position position="62"/>
    </location>
    <ligand>
        <name>ATP</name>
        <dbReference type="ChEBI" id="CHEBI:30616"/>
    </ligand>
</feature>
<dbReference type="PROSITE" id="PS51163">
    <property type="entry name" value="YRDC"/>
    <property type="match status" value="1"/>
</dbReference>
<dbReference type="InterPro" id="IPR005145">
    <property type="entry name" value="Sua5_C"/>
</dbReference>
<dbReference type="Pfam" id="PF03481">
    <property type="entry name" value="Sua5_C"/>
    <property type="match status" value="1"/>
</dbReference>
<feature type="binding site" evidence="14">
    <location>
        <position position="235"/>
    </location>
    <ligand>
        <name>ATP</name>
        <dbReference type="ChEBI" id="CHEBI:30616"/>
    </ligand>
</feature>
<feature type="region of interest" description="Disordered" evidence="15">
    <location>
        <begin position="314"/>
        <end position="347"/>
    </location>
</feature>
<evidence type="ECO:0000313" key="17">
    <source>
        <dbReference type="EMBL" id="ARJ69476.1"/>
    </source>
</evidence>
<keyword evidence="10 13" id="KW-0067">ATP-binding</keyword>
<comment type="function">
    <text evidence="13">Required for the formation of a threonylcarbamoyl group on adenosine at position 37 (t(6)A37) in tRNAs that read codons beginning with adenine.</text>
</comment>
<keyword evidence="9 13" id="KW-0547">Nucleotide-binding</keyword>
<dbReference type="PANTHER" id="PTHR17490">
    <property type="entry name" value="SUA5"/>
    <property type="match status" value="1"/>
</dbReference>
<evidence type="ECO:0000256" key="8">
    <source>
        <dbReference type="ARBA" id="ARBA00022695"/>
    </source>
</evidence>
<evidence type="ECO:0000256" key="2">
    <source>
        <dbReference type="ARBA" id="ARBA00007663"/>
    </source>
</evidence>
<evidence type="ECO:0000256" key="13">
    <source>
        <dbReference type="PIRNR" id="PIRNR004930"/>
    </source>
</evidence>